<feature type="compositionally biased region" description="Basic and acidic residues" evidence="1">
    <location>
        <begin position="1053"/>
        <end position="1064"/>
    </location>
</feature>
<reference evidence="3" key="2">
    <citation type="submission" date="2020-08" db="EMBL/GenBank/DDBJ databases">
        <title>Plant Genome Project.</title>
        <authorList>
            <person name="Zhang R.-G."/>
        </authorList>
    </citation>
    <scope>NUCLEOTIDE SEQUENCE</scope>
    <source>
        <strain evidence="3">Huo1</strain>
        <tissue evidence="3">Leaf</tissue>
    </source>
</reference>
<evidence type="ECO:0000313" key="3">
    <source>
        <dbReference type="EMBL" id="KAG6430948.1"/>
    </source>
</evidence>
<feature type="region of interest" description="Disordered" evidence="1">
    <location>
        <begin position="180"/>
        <end position="349"/>
    </location>
</feature>
<evidence type="ECO:0000256" key="1">
    <source>
        <dbReference type="SAM" id="MobiDB-lite"/>
    </source>
</evidence>
<feature type="compositionally biased region" description="Acidic residues" evidence="1">
    <location>
        <begin position="217"/>
        <end position="236"/>
    </location>
</feature>
<feature type="compositionally biased region" description="Basic and acidic residues" evidence="1">
    <location>
        <begin position="535"/>
        <end position="565"/>
    </location>
</feature>
<feature type="region of interest" description="Disordered" evidence="1">
    <location>
        <begin position="1053"/>
        <end position="1089"/>
    </location>
</feature>
<feature type="region of interest" description="Disordered" evidence="1">
    <location>
        <begin position="411"/>
        <end position="447"/>
    </location>
</feature>
<organism evidence="3">
    <name type="scientific">Salvia splendens</name>
    <name type="common">Scarlet sage</name>
    <dbReference type="NCBI Taxonomy" id="180675"/>
    <lineage>
        <taxon>Eukaryota</taxon>
        <taxon>Viridiplantae</taxon>
        <taxon>Streptophyta</taxon>
        <taxon>Embryophyta</taxon>
        <taxon>Tracheophyta</taxon>
        <taxon>Spermatophyta</taxon>
        <taxon>Magnoliopsida</taxon>
        <taxon>eudicotyledons</taxon>
        <taxon>Gunneridae</taxon>
        <taxon>Pentapetalae</taxon>
        <taxon>asterids</taxon>
        <taxon>lamiids</taxon>
        <taxon>Lamiales</taxon>
        <taxon>Lamiaceae</taxon>
        <taxon>Nepetoideae</taxon>
        <taxon>Mentheae</taxon>
        <taxon>Salviinae</taxon>
        <taxon>Salvia</taxon>
        <taxon>Salvia subgen. Calosphace</taxon>
        <taxon>core Calosphace</taxon>
    </lineage>
</organism>
<keyword evidence="2" id="KW-0472">Membrane</keyword>
<feature type="compositionally biased region" description="Acidic residues" evidence="1">
    <location>
        <begin position="310"/>
        <end position="323"/>
    </location>
</feature>
<name>A0A8X9A763_SALSN</name>
<feature type="transmembrane region" description="Helical" evidence="2">
    <location>
        <begin position="24"/>
        <end position="44"/>
    </location>
</feature>
<feature type="region of interest" description="Disordered" evidence="1">
    <location>
        <begin position="1171"/>
        <end position="1210"/>
    </location>
</feature>
<feature type="region of interest" description="Disordered" evidence="1">
    <location>
        <begin position="1403"/>
        <end position="1427"/>
    </location>
</feature>
<feature type="compositionally biased region" description="Low complexity" evidence="1">
    <location>
        <begin position="239"/>
        <end position="250"/>
    </location>
</feature>
<dbReference type="EMBL" id="PNBA02000003">
    <property type="protein sequence ID" value="KAG6430948.1"/>
    <property type="molecule type" value="Genomic_DNA"/>
</dbReference>
<feature type="compositionally biased region" description="Basic and acidic residues" evidence="1">
    <location>
        <begin position="1535"/>
        <end position="1551"/>
    </location>
</feature>
<feature type="region of interest" description="Disordered" evidence="1">
    <location>
        <begin position="1521"/>
        <end position="1570"/>
    </location>
</feature>
<dbReference type="PANTHER" id="PTHR33870:SF4">
    <property type="entry name" value="CARDIOMYOPATHY-ASSOCIATED PROTEIN"/>
    <property type="match status" value="1"/>
</dbReference>
<reference evidence="3" key="1">
    <citation type="submission" date="2018-01" db="EMBL/GenBank/DDBJ databases">
        <authorList>
            <person name="Mao J.F."/>
        </authorList>
    </citation>
    <scope>NUCLEOTIDE SEQUENCE</scope>
    <source>
        <strain evidence="3">Huo1</strain>
        <tissue evidence="3">Leaf</tissue>
    </source>
</reference>
<feature type="region of interest" description="Disordered" evidence="1">
    <location>
        <begin position="510"/>
        <end position="565"/>
    </location>
</feature>
<keyword evidence="2" id="KW-1133">Transmembrane helix</keyword>
<feature type="region of interest" description="Disordered" evidence="1">
    <location>
        <begin position="1434"/>
        <end position="1453"/>
    </location>
</feature>
<feature type="compositionally biased region" description="Basic and acidic residues" evidence="1">
    <location>
        <begin position="1404"/>
        <end position="1424"/>
    </location>
</feature>
<feature type="compositionally biased region" description="Polar residues" evidence="1">
    <location>
        <begin position="510"/>
        <end position="530"/>
    </location>
</feature>
<dbReference type="Proteomes" id="UP000298416">
    <property type="component" value="Unassembled WGS sequence"/>
</dbReference>
<feature type="compositionally biased region" description="Basic and acidic residues" evidence="1">
    <location>
        <begin position="286"/>
        <end position="309"/>
    </location>
</feature>
<comment type="caution">
    <text evidence="3">The sequence shown here is derived from an EMBL/GenBank/DDBJ whole genome shotgun (WGS) entry which is preliminary data.</text>
</comment>
<evidence type="ECO:0000313" key="4">
    <source>
        <dbReference type="Proteomes" id="UP000298416"/>
    </source>
</evidence>
<feature type="transmembrane region" description="Helical" evidence="2">
    <location>
        <begin position="51"/>
        <end position="74"/>
    </location>
</feature>
<protein>
    <submittedName>
        <fullName evidence="3">Uncharacterized protein</fullName>
    </submittedName>
</protein>
<feature type="compositionally biased region" description="Basic and acidic residues" evidence="1">
    <location>
        <begin position="186"/>
        <end position="199"/>
    </location>
</feature>
<gene>
    <name evidence="3" type="ORF">SASPL_109022</name>
</gene>
<feature type="region of interest" description="Disordered" evidence="1">
    <location>
        <begin position="127"/>
        <end position="149"/>
    </location>
</feature>
<evidence type="ECO:0000256" key="2">
    <source>
        <dbReference type="SAM" id="Phobius"/>
    </source>
</evidence>
<keyword evidence="2" id="KW-0812">Transmembrane</keyword>
<proteinExistence type="predicted"/>
<accession>A0A8X9A763</accession>
<feature type="compositionally biased region" description="Polar residues" evidence="1">
    <location>
        <begin position="276"/>
        <end position="285"/>
    </location>
</feature>
<keyword evidence="4" id="KW-1185">Reference proteome</keyword>
<dbReference type="PANTHER" id="PTHR33870">
    <property type="entry name" value="CARDIOMYOPATHY-ASSOCIATED PROTEIN"/>
    <property type="match status" value="1"/>
</dbReference>
<sequence length="1583" mass="174507">MGVELLEIGVKVRKGAIFTIRGCFKTVCSHPFLVGMLCFLIYLYRSSPLIFQLLVSASPILVCTAVLLGTLLSFGQPNIPEIEVEEKTTIEVLSIKSRVLGDATVVEENESHFVERFDENIREDLDDTAPLIEERSQGSEASDGEERGRKRELGELRYKEKCEWIEDRLINGDAKVNGEVIESDDEKSGADSFDSEKVNVDSLDSPPLSPWARVEEREEEQEEESVKEQDEDEEGGSDSGSDCAESSSPDASMADIIPMLDELHPLLDEEGGPQNARLSRSSSDVPSEKSLKSSHQSDDESENHEHLEAADDENEDIEDEEDAQGDKDKEMKSAITWTEQDQKNLMDLGSSEIERNQRLENLILRRRARKNTSSSLFAERNLIDLESTDLPFNIAPISTRRQNPFDLPQDSYDDSGLPPIPGSAPSVMLQRRNPFDIPYDSSEEKPDLKGDVFQEEFTSQPREPFFRRHESFNIRASIFAPKRQDSRMRPYFVPERTISEESNSSLFQRQLSGLSDSKGSSIPETESITSVEDIEDKKLPETDCLPEREVVEQARDAVEEEVPSRDPELISLQEVDTEKMISKMESVAEHIEHGSQSSEDGDSLELDHIENREVQVGESQLEVEDVTYCYEQGSASQCMEAQGFVHGSTMEAVESRYNRDSSSSSLSEVSERVFIHTEGEGLSMMEGNRDVEEPSVSSETSLGSNYLNITSALAIDITQRAPVYDSSPRGLGQNTSSSSVSCDVLPVSEGSRREIETDIEMLPDSSISQLVAGESMPVDFFDIRDHENANADLRRKSSSMSSASMEEHLMENHILVEVSVSTDDKTIHGLVGVTETQLEDVARTESSISVDSSADIQHDTDENLISMIPSEGNTSLFYESAIQEPDFNYLNEVQALRTQVESFSDDQITQNDLNMPEAQELDHYINSPSSPKFVSVLPSAIGTDSSSFDERTVVEEADEIVEIDKGLLCELDNVGDFSIGHLGSGTSDLEKRVDSVGEETLSSTHHEVHAVKVNKMEGFLLSEDSRDVHELDAECISDIQTSRAENIEVSKVAENDQDSLHQEASDEGTLPTENEFLPGNSSVNHNHKDAFSGIPEMEVQSVENVGAVSTKAELASVETEVMVEVAEMSCQGQLDTDTSSAMPEIEASSIEDVDLAFKQTSSKEHVVLDPPQAELQNHEDTASAISESKSLSADDIDAAPTKTESTSVDTETIVGVSSSEMTEVEASTVGDIELSFTQMSSENPRVFEPVDADTPSPIPEFEDRKVEEVNLASKKISSVEIEKHVVLEAELHDREDTPEQEVLLAEDVPKHTELASVETEVVMASADLSTQSRFHAEDTHEFTEIEASKVEEMGLEFEQIISKATEKPVDLEPVDTNSTSGMPEIEAGSLEAIHQAFQHISSNETKDCDVGENITKDTAPRSDVSEPVYTNEASLTEFGPSDDAEANHKQMADRKTDIADCTLPLVESRETQGASSELHVSDVFALEGMALPSTQVSDGETREHLKLKSNDESFEVKVDDKVGPSENKSILSSVFEEKEQTHGDETVKDLHSPSSGKGKKYRRPGGGKGSVSAVLECAIFAAQ</sequence>